<protein>
    <recommendedName>
        <fullName evidence="4">Prepilin-type N-terminal cleavage/methylation domain-containing protein</fullName>
    </recommendedName>
</protein>
<keyword evidence="1" id="KW-0472">Membrane</keyword>
<dbReference type="EMBL" id="JAAMFI010000001">
    <property type="protein sequence ID" value="MBS9335095.1"/>
    <property type="molecule type" value="Genomic_DNA"/>
</dbReference>
<accession>A0ABS5QPJ1</accession>
<evidence type="ECO:0000313" key="2">
    <source>
        <dbReference type="EMBL" id="MBS9335095.1"/>
    </source>
</evidence>
<evidence type="ECO:0000256" key="1">
    <source>
        <dbReference type="SAM" id="Phobius"/>
    </source>
</evidence>
<evidence type="ECO:0000313" key="3">
    <source>
        <dbReference type="Proteomes" id="UP001519418"/>
    </source>
</evidence>
<dbReference type="RefSeq" id="WP_213819674.1">
    <property type="nucleotide sequence ID" value="NZ_JAAMFI010000001.1"/>
</dbReference>
<name>A0ABS5QPJ1_9LACO</name>
<gene>
    <name evidence="2" type="ORF">G6R27_03450</name>
</gene>
<comment type="caution">
    <text evidence="2">The sequence shown here is derived from an EMBL/GenBank/DDBJ whole genome shotgun (WGS) entry which is preliminary data.</text>
</comment>
<organism evidence="2 3">
    <name type="scientific">Fructobacillus papyriferae</name>
    <dbReference type="NCBI Taxonomy" id="2713171"/>
    <lineage>
        <taxon>Bacteria</taxon>
        <taxon>Bacillati</taxon>
        <taxon>Bacillota</taxon>
        <taxon>Bacilli</taxon>
        <taxon>Lactobacillales</taxon>
        <taxon>Lactobacillaceae</taxon>
        <taxon>Fructobacillus</taxon>
    </lineage>
</organism>
<keyword evidence="1" id="KW-0812">Transmembrane</keyword>
<evidence type="ECO:0008006" key="4">
    <source>
        <dbReference type="Google" id="ProtNLM"/>
    </source>
</evidence>
<reference evidence="2 3" key="1">
    <citation type="submission" date="2020-02" db="EMBL/GenBank/DDBJ databases">
        <title>Fructobacillus sp. isolated from paper mulberry of Taiwan.</title>
        <authorList>
            <person name="Lin S.-T."/>
        </authorList>
    </citation>
    <scope>NUCLEOTIDE SEQUENCE [LARGE SCALE GENOMIC DNA]</scope>
    <source>
        <strain evidence="2 3">M1-10</strain>
    </source>
</reference>
<feature type="transmembrane region" description="Helical" evidence="1">
    <location>
        <begin position="12"/>
        <end position="33"/>
    </location>
</feature>
<dbReference type="Proteomes" id="UP001519418">
    <property type="component" value="Unassembled WGS sequence"/>
</dbReference>
<proteinExistence type="predicted"/>
<sequence length="149" mass="16899">MQRINGGRPAFTLVEVVLALIVACLVFFGLANLHQAFHASEPNLGPESLQVACQQLQDQGYRLKRVERKRIVIVKEGDQQDDRRLQQHKNQLVVDGRHNGRMVVLGNIRSFAVIDHGSYQELRARSRHGLELKGLLFLPRITEEADGRN</sequence>
<keyword evidence="3" id="KW-1185">Reference proteome</keyword>
<keyword evidence="1" id="KW-1133">Transmembrane helix</keyword>